<organism evidence="9">
    <name type="scientific">Gronococcus sybilensis</name>
    <dbReference type="NCBI Taxonomy" id="3028029"/>
    <lineage>
        <taxon>Eukaryota</taxon>
        <taxon>Rhodophyta</taxon>
        <taxon>Bangiophyceae</taxon>
        <taxon>Cavernulicolales</taxon>
        <taxon>Cavernulicolaceae</taxon>
        <taxon>Gronococcus</taxon>
    </lineage>
</organism>
<dbReference type="PANTHER" id="PTHR36427:SF3">
    <property type="entry name" value="LARGE RIBOSOMAL SUBUNIT PROTEIN UL1M"/>
    <property type="match status" value="1"/>
</dbReference>
<name>A0A9Y1I2D6_9RHOD</name>
<evidence type="ECO:0000256" key="4">
    <source>
        <dbReference type="ARBA" id="ARBA00022884"/>
    </source>
</evidence>
<dbReference type="InterPro" id="IPR023674">
    <property type="entry name" value="Ribosomal_uL1-like"/>
</dbReference>
<sequence>MSSRTSCRLKNLKLKIQDKEYPPLEAIQTLQSTSKANFVETAELHVTLGINPKYADQQLRATVILPSGTGKDVSIAVIARGDKELEARESGADLVGSEQLIEEIANGRLDFNYLITTPEMMPLIARLGKILGPRGVMPSPKAGTVTSNIREAIQEFKAGKVEYKADRSGVVHIPFGKMNFSDNDLLSNLLAIRESLERNRPKGAKGKYWKSIYIASTMGPSIPIQVNSLNETKATK</sequence>
<dbReference type="GO" id="GO:0006412">
    <property type="term" value="P:translation"/>
    <property type="evidence" value="ECO:0007669"/>
    <property type="project" value="InterPro"/>
</dbReference>
<dbReference type="AlphaFoldDB" id="A0A9Y1I2D6"/>
<dbReference type="NCBIfam" id="TIGR01169">
    <property type="entry name" value="rplA_bact"/>
    <property type="match status" value="1"/>
</dbReference>
<comment type="similarity">
    <text evidence="1 8">Belongs to the universal ribosomal protein uL1 family.</text>
</comment>
<gene>
    <name evidence="9" type="primary">rpl1</name>
    <name evidence="9" type="ORF">GRSY_015</name>
</gene>
<dbReference type="Gene3D" id="3.40.50.790">
    <property type="match status" value="1"/>
</dbReference>
<dbReference type="Pfam" id="PF00687">
    <property type="entry name" value="Ribosomal_L1"/>
    <property type="match status" value="1"/>
</dbReference>
<dbReference type="PIRSF" id="PIRSF002155">
    <property type="entry name" value="Ribosomal_L1"/>
    <property type="match status" value="1"/>
</dbReference>
<comment type="function">
    <text evidence="7">Binds directly to 23S rRNA. Might be involved in E site tRNA release.</text>
</comment>
<keyword evidence="6 8" id="KW-0687">Ribonucleoprotein</keyword>
<evidence type="ECO:0000256" key="3">
    <source>
        <dbReference type="ARBA" id="ARBA00022730"/>
    </source>
</evidence>
<accession>A0A9Y1I2D6</accession>
<dbReference type="GO" id="GO:0015934">
    <property type="term" value="C:large ribosomal subunit"/>
    <property type="evidence" value="ECO:0007669"/>
    <property type="project" value="InterPro"/>
</dbReference>
<evidence type="ECO:0000256" key="2">
    <source>
        <dbReference type="ARBA" id="ARBA00011838"/>
    </source>
</evidence>
<keyword evidence="3" id="KW-0699">rRNA-binding</keyword>
<comment type="subunit">
    <text evidence="2">Part of the 50S ribosomal subunit.</text>
</comment>
<dbReference type="SUPFAM" id="SSF56808">
    <property type="entry name" value="Ribosomal protein L1"/>
    <property type="match status" value="1"/>
</dbReference>
<evidence type="ECO:0000256" key="6">
    <source>
        <dbReference type="ARBA" id="ARBA00023274"/>
    </source>
</evidence>
<dbReference type="PROSITE" id="PS01199">
    <property type="entry name" value="RIBOSOMAL_L1"/>
    <property type="match status" value="1"/>
</dbReference>
<keyword evidence="4" id="KW-0694">RNA-binding</keyword>
<proteinExistence type="inferred from homology"/>
<dbReference type="InterPro" id="IPR028364">
    <property type="entry name" value="Ribosomal_uL1/biogenesis"/>
</dbReference>
<dbReference type="CDD" id="cd00403">
    <property type="entry name" value="Ribosomal_L1"/>
    <property type="match status" value="1"/>
</dbReference>
<evidence type="ECO:0000256" key="7">
    <source>
        <dbReference type="ARBA" id="ARBA00025388"/>
    </source>
</evidence>
<dbReference type="GO" id="GO:0019843">
    <property type="term" value="F:rRNA binding"/>
    <property type="evidence" value="ECO:0007669"/>
    <property type="project" value="UniProtKB-KW"/>
</dbReference>
<dbReference type="InterPro" id="IPR005878">
    <property type="entry name" value="Ribosom_uL1_bac-type"/>
</dbReference>
<keyword evidence="9" id="KW-0934">Plastid</keyword>
<dbReference type="HAMAP" id="MF_01318_B">
    <property type="entry name" value="Ribosomal_uL1_B"/>
    <property type="match status" value="1"/>
</dbReference>
<dbReference type="InterPro" id="IPR023673">
    <property type="entry name" value="Ribosomal_uL1_CS"/>
</dbReference>
<dbReference type="FunFam" id="3.40.50.790:FF:000001">
    <property type="entry name" value="50S ribosomal protein L1"/>
    <property type="match status" value="1"/>
</dbReference>
<dbReference type="InterPro" id="IPR016095">
    <property type="entry name" value="Ribosomal_uL1_3-a/b-sand"/>
</dbReference>
<evidence type="ECO:0000256" key="8">
    <source>
        <dbReference type="RuleBase" id="RU000659"/>
    </source>
</evidence>
<evidence type="ECO:0000256" key="1">
    <source>
        <dbReference type="ARBA" id="ARBA00010531"/>
    </source>
</evidence>
<dbReference type="PANTHER" id="PTHR36427">
    <property type="entry name" value="54S RIBOSOMAL PROTEIN L1, MITOCHONDRIAL"/>
    <property type="match status" value="1"/>
</dbReference>
<protein>
    <recommendedName>
        <fullName evidence="8">Ribosomal protein</fullName>
    </recommendedName>
</protein>
<dbReference type="Gene3D" id="3.30.190.20">
    <property type="match status" value="1"/>
</dbReference>
<dbReference type="GO" id="GO:0003735">
    <property type="term" value="F:structural constituent of ribosome"/>
    <property type="evidence" value="ECO:0007669"/>
    <property type="project" value="InterPro"/>
</dbReference>
<reference evidence="9" key="1">
    <citation type="journal article" date="2023" name="J. Phycol.">
        <title>Revised classification of the Cyanidiophyceae based on plastid genome data with descriptions of the Cavernulicolales ord. nov. and Galdieriales ord. nov. (Rhodophyta).</title>
        <authorList>
            <person name="Park S.I."/>
            <person name="Cho C.H."/>
            <person name="Ciniglia C."/>
            <person name="Huang T.Y."/>
            <person name="Liu S.L."/>
            <person name="Bustamante D.E."/>
            <person name="Calderon M.S."/>
            <person name="Mansilla A."/>
            <person name="McDermott T."/>
            <person name="Andersen R.A."/>
            <person name="Yoon H.S."/>
        </authorList>
    </citation>
    <scope>NUCLEOTIDE SEQUENCE</scope>
</reference>
<dbReference type="InterPro" id="IPR002143">
    <property type="entry name" value="Ribosomal_uL1"/>
</dbReference>
<geneLocation type="plastid" evidence="9"/>
<dbReference type="EMBL" id="OP616812">
    <property type="protein sequence ID" value="WDA99020.1"/>
    <property type="molecule type" value="Genomic_DNA"/>
</dbReference>
<keyword evidence="5 8" id="KW-0689">Ribosomal protein</keyword>
<evidence type="ECO:0000313" key="9">
    <source>
        <dbReference type="EMBL" id="WDA99020.1"/>
    </source>
</evidence>
<evidence type="ECO:0000256" key="5">
    <source>
        <dbReference type="ARBA" id="ARBA00022980"/>
    </source>
</evidence>